<evidence type="ECO:0000313" key="2">
    <source>
        <dbReference type="Proteomes" id="UP001442364"/>
    </source>
</evidence>
<gene>
    <name evidence="1" type="ORF">WMO14_06630</name>
</gene>
<proteinExistence type="predicted"/>
<sequence>MILRCDNQELPAPVSIKVDDEIIWSSSTGRALDGTMLGDVVAEKKTLSISWGVLQEDELILIKSKLVAGFFPITFHDDGQDITITSYRGTLSKEVIGELDDGIFYYRSASVSIIQQ</sequence>
<name>A0ABV1BW66_9FIRM</name>
<keyword evidence="2" id="KW-1185">Reference proteome</keyword>
<comment type="caution">
    <text evidence="1">The sequence shown here is derived from an EMBL/GenBank/DDBJ whole genome shotgun (WGS) entry which is preliminary data.</text>
</comment>
<dbReference type="EMBL" id="JBBMER010000004">
    <property type="protein sequence ID" value="MEQ2379552.1"/>
    <property type="molecule type" value="Genomic_DNA"/>
</dbReference>
<reference evidence="1 2" key="1">
    <citation type="submission" date="2024-03" db="EMBL/GenBank/DDBJ databases">
        <title>Human intestinal bacterial collection.</title>
        <authorList>
            <person name="Pauvert C."/>
            <person name="Hitch T.C.A."/>
            <person name="Clavel T."/>
        </authorList>
    </citation>
    <scope>NUCLEOTIDE SEQUENCE [LARGE SCALE GENOMIC DNA]</scope>
    <source>
        <strain evidence="1 2">CLA-AA-H255</strain>
    </source>
</reference>
<accession>A0ABV1BW66</accession>
<protein>
    <submittedName>
        <fullName evidence="1">Uncharacterized protein</fullName>
    </submittedName>
</protein>
<organism evidence="1 2">
    <name type="scientific">[Lactobacillus] rogosae</name>
    <dbReference type="NCBI Taxonomy" id="706562"/>
    <lineage>
        <taxon>Bacteria</taxon>
        <taxon>Bacillati</taxon>
        <taxon>Bacillota</taxon>
        <taxon>Clostridia</taxon>
        <taxon>Lachnospirales</taxon>
        <taxon>Lachnospiraceae</taxon>
        <taxon>Lachnospira</taxon>
    </lineage>
</organism>
<dbReference type="Proteomes" id="UP001442364">
    <property type="component" value="Unassembled WGS sequence"/>
</dbReference>
<dbReference type="RefSeq" id="WP_349153529.1">
    <property type="nucleotide sequence ID" value="NZ_JBBMER010000004.1"/>
</dbReference>
<evidence type="ECO:0000313" key="1">
    <source>
        <dbReference type="EMBL" id="MEQ2379552.1"/>
    </source>
</evidence>